<dbReference type="EMBL" id="OU893348">
    <property type="protein sequence ID" value="CAG9787343.1"/>
    <property type="molecule type" value="Genomic_DNA"/>
</dbReference>
<reference evidence="3" key="2">
    <citation type="submission" date="2022-10" db="EMBL/GenBank/DDBJ databases">
        <authorList>
            <consortium name="ENA_rothamsted_submissions"/>
            <consortium name="culmorum"/>
            <person name="King R."/>
        </authorList>
    </citation>
    <scope>NUCLEOTIDE SEQUENCE</scope>
</reference>
<keyword evidence="4" id="KW-1185">Reference proteome</keyword>
<proteinExistence type="predicted"/>
<gene>
    <name evidence="3" type="ORF">DIATSA_LOCUS5229</name>
</gene>
<reference evidence="3" key="1">
    <citation type="submission" date="2021-12" db="EMBL/GenBank/DDBJ databases">
        <authorList>
            <person name="King R."/>
        </authorList>
    </citation>
    <scope>NUCLEOTIDE SEQUENCE</scope>
</reference>
<feature type="region of interest" description="Disordered" evidence="1">
    <location>
        <begin position="82"/>
        <end position="108"/>
    </location>
</feature>
<dbReference type="AlphaFoldDB" id="A0A9N9WCH4"/>
<dbReference type="Proteomes" id="UP001153714">
    <property type="component" value="Chromosome 17"/>
</dbReference>
<evidence type="ECO:0000313" key="3">
    <source>
        <dbReference type="EMBL" id="CAG9787343.1"/>
    </source>
</evidence>
<accession>A0A9N9WCH4</accession>
<protein>
    <submittedName>
        <fullName evidence="3">Uncharacterized protein</fullName>
    </submittedName>
</protein>
<keyword evidence="2" id="KW-0472">Membrane</keyword>
<evidence type="ECO:0000256" key="1">
    <source>
        <dbReference type="SAM" id="MobiDB-lite"/>
    </source>
</evidence>
<dbReference type="OrthoDB" id="7434743at2759"/>
<keyword evidence="2" id="KW-1133">Transmembrane helix</keyword>
<evidence type="ECO:0000256" key="2">
    <source>
        <dbReference type="SAM" id="Phobius"/>
    </source>
</evidence>
<evidence type="ECO:0000313" key="4">
    <source>
        <dbReference type="Proteomes" id="UP001153714"/>
    </source>
</evidence>
<name>A0A9N9WCH4_9NEOP</name>
<sequence>MDNVFKDHFLLCVCIEINVVVVLPFIVMPVDADLNRTDVVSPGCELKGLRTWKDICLVRNSLFQHQCVESVVRWARVGSARHDAAGGRRDVQRGQRPSPGLIRGRATTPAAARCFV</sequence>
<keyword evidence="2" id="KW-0812">Transmembrane</keyword>
<organism evidence="3 4">
    <name type="scientific">Diatraea saccharalis</name>
    <name type="common">sugarcane borer</name>
    <dbReference type="NCBI Taxonomy" id="40085"/>
    <lineage>
        <taxon>Eukaryota</taxon>
        <taxon>Metazoa</taxon>
        <taxon>Ecdysozoa</taxon>
        <taxon>Arthropoda</taxon>
        <taxon>Hexapoda</taxon>
        <taxon>Insecta</taxon>
        <taxon>Pterygota</taxon>
        <taxon>Neoptera</taxon>
        <taxon>Endopterygota</taxon>
        <taxon>Lepidoptera</taxon>
        <taxon>Glossata</taxon>
        <taxon>Ditrysia</taxon>
        <taxon>Pyraloidea</taxon>
        <taxon>Crambidae</taxon>
        <taxon>Crambinae</taxon>
        <taxon>Diatraea</taxon>
    </lineage>
</organism>
<feature type="compositionally biased region" description="Basic and acidic residues" evidence="1">
    <location>
        <begin position="82"/>
        <end position="93"/>
    </location>
</feature>
<feature type="transmembrane region" description="Helical" evidence="2">
    <location>
        <begin position="9"/>
        <end position="28"/>
    </location>
</feature>